<evidence type="ECO:0000256" key="3">
    <source>
        <dbReference type="SAM" id="MobiDB-lite"/>
    </source>
</evidence>
<dbReference type="PANTHER" id="PTHR33975">
    <property type="entry name" value="MYELIN-ASSOCIATED OLIGODENDROCYTE BASIC PROTEIN"/>
    <property type="match status" value="1"/>
</dbReference>
<keyword evidence="6" id="KW-1185">Reference proteome</keyword>
<dbReference type="InterPro" id="IPR010903">
    <property type="entry name" value="DUF1517"/>
</dbReference>
<evidence type="ECO:0000313" key="5">
    <source>
        <dbReference type="EMBL" id="KAL3760197.1"/>
    </source>
</evidence>
<proteinExistence type="predicted"/>
<name>A0ABD3M9B7_9STRA</name>
<dbReference type="PANTHER" id="PTHR33975:SF2">
    <property type="entry name" value="MYELIN-ASSOCIATED OLIGODENDROCYTE BASIC PROTEIN"/>
    <property type="match status" value="1"/>
</dbReference>
<reference evidence="5 6" key="1">
    <citation type="submission" date="2024-10" db="EMBL/GenBank/DDBJ databases">
        <title>Updated reference genomes for cyclostephanoid diatoms.</title>
        <authorList>
            <person name="Roberts W.R."/>
            <person name="Alverson A.J."/>
        </authorList>
    </citation>
    <scope>NUCLEOTIDE SEQUENCE [LARGE SCALE GENOMIC DNA]</scope>
    <source>
        <strain evidence="5 6">AJA232-27</strain>
    </source>
</reference>
<dbReference type="Pfam" id="PF07466">
    <property type="entry name" value="DUF1517"/>
    <property type="match status" value="1"/>
</dbReference>
<organism evidence="5 6">
    <name type="scientific">Discostella pseudostelligera</name>
    <dbReference type="NCBI Taxonomy" id="259834"/>
    <lineage>
        <taxon>Eukaryota</taxon>
        <taxon>Sar</taxon>
        <taxon>Stramenopiles</taxon>
        <taxon>Ochrophyta</taxon>
        <taxon>Bacillariophyta</taxon>
        <taxon>Coscinodiscophyceae</taxon>
        <taxon>Thalassiosirophycidae</taxon>
        <taxon>Stephanodiscales</taxon>
        <taxon>Stephanodiscaceae</taxon>
        <taxon>Discostella</taxon>
    </lineage>
</organism>
<feature type="region of interest" description="Disordered" evidence="3">
    <location>
        <begin position="548"/>
        <end position="577"/>
    </location>
</feature>
<keyword evidence="2" id="KW-0479">Metal-binding</keyword>
<comment type="cofactor">
    <cofactor evidence="1">
        <name>a divalent metal cation</name>
        <dbReference type="ChEBI" id="CHEBI:60240"/>
    </cofactor>
</comment>
<evidence type="ECO:0000259" key="4">
    <source>
        <dbReference type="Pfam" id="PF13359"/>
    </source>
</evidence>
<dbReference type="Pfam" id="PF13359">
    <property type="entry name" value="DDE_Tnp_4"/>
    <property type="match status" value="1"/>
</dbReference>
<accession>A0ABD3M9B7</accession>
<comment type="caution">
    <text evidence="5">The sequence shown here is derived from an EMBL/GenBank/DDBJ whole genome shotgun (WGS) entry which is preliminary data.</text>
</comment>
<dbReference type="InterPro" id="IPR053023">
    <property type="entry name" value="FLAP_modulator"/>
</dbReference>
<evidence type="ECO:0000256" key="2">
    <source>
        <dbReference type="ARBA" id="ARBA00022723"/>
    </source>
</evidence>
<dbReference type="GO" id="GO:0046872">
    <property type="term" value="F:metal ion binding"/>
    <property type="evidence" value="ECO:0007669"/>
    <property type="project" value="UniProtKB-KW"/>
</dbReference>
<evidence type="ECO:0000313" key="6">
    <source>
        <dbReference type="Proteomes" id="UP001530293"/>
    </source>
</evidence>
<dbReference type="AlphaFoldDB" id="A0ABD3M9B7"/>
<sequence length="616" mass="68785">MALSSMGNSVRDTLGGGRSIKFGSENISVLGPGISVVQMSVALQVPDRDSPSSILSALRRLSNTARTDSRVGLQNLTSQVALELLRRKSSIVAASTRGRHYSDRDEGCRAQRAYNDISIRERAKFQRETVSKYGGVDYASDSKSSKLLPSYDSAGKATIAVVTIIMLIDGDSTSKALSSNVNSLGDVEDALSRIAADAKADACLRSAEILWTPEDRKMFMRMCYEIEDLVGQTNFKSEEYLHHILEYNDGNRSINIVCAHDQSTGGFIAGEVKLAITLRVLGGGSYMDIALLFGISFNHAHKIFGYVIKNWLTHPSFYPIDGIKYCSDDQRMREVSDQFFDASQGVISGCIGALDGWVVKIKAPSRRDGVSDPASFYSRKGYYGLNVQAIVDKRKVFLYRSIISRGAEHDSTAFKNSSLYTWLVSNWNTLKVKGYYFIGDSAYSIRSFLHTPYDNALHGTAEDNYNFFHSSSRISIECAFGEMDLRFGIFWRPLSLSLARNIATIDACMRVHNMIVMARPDNCTMDTLDRDVFLDDAWRHFSTTDDFEEGVNGGESDVRRGADGNPTQGGRPPRLESQLAAVGRKWRDDHRDEIARQRLVRPPTNWYRDRNRVLSY</sequence>
<protein>
    <recommendedName>
        <fullName evidence="4">DDE Tnp4 domain-containing protein</fullName>
    </recommendedName>
</protein>
<dbReference type="Proteomes" id="UP001530293">
    <property type="component" value="Unassembled WGS sequence"/>
</dbReference>
<dbReference type="InterPro" id="IPR027806">
    <property type="entry name" value="HARBI1_dom"/>
</dbReference>
<feature type="domain" description="DDE Tnp4" evidence="4">
    <location>
        <begin position="354"/>
        <end position="513"/>
    </location>
</feature>
<dbReference type="EMBL" id="JALLBG020000190">
    <property type="protein sequence ID" value="KAL3760197.1"/>
    <property type="molecule type" value="Genomic_DNA"/>
</dbReference>
<evidence type="ECO:0000256" key="1">
    <source>
        <dbReference type="ARBA" id="ARBA00001968"/>
    </source>
</evidence>
<gene>
    <name evidence="5" type="ORF">ACHAWU_001707</name>
</gene>